<keyword evidence="3 6" id="KW-0812">Transmembrane</keyword>
<gene>
    <name evidence="7" type="ORF">Spa11_45270</name>
</gene>
<feature type="transmembrane region" description="Helical" evidence="6">
    <location>
        <begin position="15"/>
        <end position="38"/>
    </location>
</feature>
<evidence type="ECO:0000256" key="2">
    <source>
        <dbReference type="ARBA" id="ARBA00022475"/>
    </source>
</evidence>
<dbReference type="AlphaFoldDB" id="A0A518KES4"/>
<evidence type="ECO:0000256" key="1">
    <source>
        <dbReference type="ARBA" id="ARBA00004651"/>
    </source>
</evidence>
<dbReference type="Pfam" id="PF03626">
    <property type="entry name" value="COX4_pro"/>
    <property type="match status" value="1"/>
</dbReference>
<evidence type="ECO:0000256" key="3">
    <source>
        <dbReference type="ARBA" id="ARBA00022692"/>
    </source>
</evidence>
<dbReference type="GO" id="GO:0005886">
    <property type="term" value="C:plasma membrane"/>
    <property type="evidence" value="ECO:0007669"/>
    <property type="project" value="UniProtKB-SubCell"/>
</dbReference>
<dbReference type="RefSeq" id="WP_145116749.1">
    <property type="nucleotide sequence ID" value="NZ_CP036349.1"/>
</dbReference>
<evidence type="ECO:0000313" key="8">
    <source>
        <dbReference type="Proteomes" id="UP000316426"/>
    </source>
</evidence>
<dbReference type="InterPro" id="IPR005171">
    <property type="entry name" value="Cyt_c_oxidase_su4_prok"/>
</dbReference>
<keyword evidence="4 6" id="KW-1133">Transmembrane helix</keyword>
<feature type="transmembrane region" description="Helical" evidence="6">
    <location>
        <begin position="58"/>
        <end position="81"/>
    </location>
</feature>
<sequence length="132" mass="14555">MSHEAPGHHISSPQVLWATFGALVALTLLTVAVSTVPLKDFPVQYFLPMVFNDPMDLTWLDMPITLTIATAKALLVAVIFMHLQHDKLFNSILMIGAMVFLVLFLGMTVLDSHEYTPDVNSYKADKAAEANP</sequence>
<organism evidence="7 8">
    <name type="scientific">Botrimarina mediterranea</name>
    <dbReference type="NCBI Taxonomy" id="2528022"/>
    <lineage>
        <taxon>Bacteria</taxon>
        <taxon>Pseudomonadati</taxon>
        <taxon>Planctomycetota</taxon>
        <taxon>Planctomycetia</taxon>
        <taxon>Pirellulales</taxon>
        <taxon>Lacipirellulaceae</taxon>
        <taxon>Botrimarina</taxon>
    </lineage>
</organism>
<proteinExistence type="predicted"/>
<reference evidence="7 8" key="1">
    <citation type="submission" date="2019-02" db="EMBL/GenBank/DDBJ databases">
        <title>Deep-cultivation of Planctomycetes and their phenomic and genomic characterization uncovers novel biology.</title>
        <authorList>
            <person name="Wiegand S."/>
            <person name="Jogler M."/>
            <person name="Boedeker C."/>
            <person name="Pinto D."/>
            <person name="Vollmers J."/>
            <person name="Rivas-Marin E."/>
            <person name="Kohn T."/>
            <person name="Peeters S.H."/>
            <person name="Heuer A."/>
            <person name="Rast P."/>
            <person name="Oberbeckmann S."/>
            <person name="Bunk B."/>
            <person name="Jeske O."/>
            <person name="Meyerdierks A."/>
            <person name="Storesund J.E."/>
            <person name="Kallscheuer N."/>
            <person name="Luecker S."/>
            <person name="Lage O.M."/>
            <person name="Pohl T."/>
            <person name="Merkel B.J."/>
            <person name="Hornburger P."/>
            <person name="Mueller R.-W."/>
            <person name="Bruemmer F."/>
            <person name="Labrenz M."/>
            <person name="Spormann A.M."/>
            <person name="Op den Camp H."/>
            <person name="Overmann J."/>
            <person name="Amann R."/>
            <person name="Jetten M.S.M."/>
            <person name="Mascher T."/>
            <person name="Medema M.H."/>
            <person name="Devos D.P."/>
            <person name="Kaster A.-K."/>
            <person name="Ovreas L."/>
            <person name="Rohde M."/>
            <person name="Galperin M.Y."/>
            <person name="Jogler C."/>
        </authorList>
    </citation>
    <scope>NUCLEOTIDE SEQUENCE [LARGE SCALE GENOMIC DNA]</scope>
    <source>
        <strain evidence="7 8">Spa11</strain>
    </source>
</reference>
<evidence type="ECO:0000256" key="5">
    <source>
        <dbReference type="ARBA" id="ARBA00023136"/>
    </source>
</evidence>
<name>A0A518KES4_9BACT</name>
<dbReference type="Proteomes" id="UP000316426">
    <property type="component" value="Chromosome"/>
</dbReference>
<comment type="subcellular location">
    <subcellularLocation>
        <location evidence="1">Cell membrane</location>
        <topology evidence="1">Multi-pass membrane protein</topology>
    </subcellularLocation>
</comment>
<keyword evidence="5 6" id="KW-0472">Membrane</keyword>
<dbReference type="InterPro" id="IPR011743">
    <property type="entry name" value="Caa3_sub_IV"/>
</dbReference>
<feature type="transmembrane region" description="Helical" evidence="6">
    <location>
        <begin position="88"/>
        <end position="110"/>
    </location>
</feature>
<accession>A0A518KES4</accession>
<dbReference type="KEGG" id="bmei:Spa11_45270"/>
<keyword evidence="8" id="KW-1185">Reference proteome</keyword>
<evidence type="ECO:0000313" key="7">
    <source>
        <dbReference type="EMBL" id="QDV76297.1"/>
    </source>
</evidence>
<evidence type="ECO:0008006" key="9">
    <source>
        <dbReference type="Google" id="ProtNLM"/>
    </source>
</evidence>
<evidence type="ECO:0000256" key="6">
    <source>
        <dbReference type="SAM" id="Phobius"/>
    </source>
</evidence>
<protein>
    <recommendedName>
        <fullName evidence="9">Cytochrome oxidase subunit IV</fullName>
    </recommendedName>
</protein>
<evidence type="ECO:0000256" key="4">
    <source>
        <dbReference type="ARBA" id="ARBA00022989"/>
    </source>
</evidence>
<dbReference type="NCBIfam" id="TIGR02229">
    <property type="entry name" value="caa3_sub_IV"/>
    <property type="match status" value="1"/>
</dbReference>
<keyword evidence="2" id="KW-1003">Cell membrane</keyword>
<dbReference type="EMBL" id="CP036349">
    <property type="protein sequence ID" value="QDV76297.1"/>
    <property type="molecule type" value="Genomic_DNA"/>
</dbReference>